<feature type="transmembrane region" description="Helical" evidence="9">
    <location>
        <begin position="173"/>
        <end position="198"/>
    </location>
</feature>
<evidence type="ECO:0000256" key="2">
    <source>
        <dbReference type="ARBA" id="ARBA00022475"/>
    </source>
</evidence>
<feature type="transmembrane region" description="Helical" evidence="9">
    <location>
        <begin position="12"/>
        <end position="28"/>
    </location>
</feature>
<evidence type="ECO:0000313" key="13">
    <source>
        <dbReference type="Proteomes" id="UP001167831"/>
    </source>
</evidence>
<name>A0AAW7JHF7_9BACT</name>
<dbReference type="EC" id="3.4.23.36" evidence="9"/>
<dbReference type="GO" id="GO:0006508">
    <property type="term" value="P:proteolysis"/>
    <property type="evidence" value="ECO:0007669"/>
    <property type="project" value="UniProtKB-KW"/>
</dbReference>
<evidence type="ECO:0000256" key="6">
    <source>
        <dbReference type="ARBA" id="ARBA00022801"/>
    </source>
</evidence>
<keyword evidence="6 9" id="KW-0378">Hydrolase</keyword>
<feature type="active site" evidence="9">
    <location>
        <position position="150"/>
    </location>
</feature>
<comment type="similarity">
    <text evidence="1 9 10">Belongs to the peptidase A8 family.</text>
</comment>
<evidence type="ECO:0000313" key="14">
    <source>
        <dbReference type="Proteomes" id="UP001168478"/>
    </source>
</evidence>
<comment type="catalytic activity">
    <reaction evidence="9">
        <text>Release of signal peptides from bacterial membrane prolipoproteins. Hydrolyzes -Xaa-Yaa-Zaa-|-(S,diacylglyceryl)Cys-, in which Xaa is hydrophobic (preferably Leu), and Yaa (Ala or Ser) and Zaa (Gly or Ala) have small, neutral side chains.</text>
        <dbReference type="EC" id="3.4.23.36"/>
    </reaction>
</comment>
<accession>A0AAW7JHF7</accession>
<feature type="transmembrane region" description="Helical" evidence="9">
    <location>
        <begin position="98"/>
        <end position="121"/>
    </location>
</feature>
<evidence type="ECO:0000256" key="5">
    <source>
        <dbReference type="ARBA" id="ARBA00022750"/>
    </source>
</evidence>
<evidence type="ECO:0000256" key="9">
    <source>
        <dbReference type="HAMAP-Rule" id="MF_00161"/>
    </source>
</evidence>
<keyword evidence="2 9" id="KW-1003">Cell membrane</keyword>
<dbReference type="GO" id="GO:0004190">
    <property type="term" value="F:aspartic-type endopeptidase activity"/>
    <property type="evidence" value="ECO:0007669"/>
    <property type="project" value="UniProtKB-UniRule"/>
</dbReference>
<feature type="active site" evidence="9">
    <location>
        <position position="184"/>
    </location>
</feature>
<dbReference type="EMBL" id="JAUEIE010000007">
    <property type="protein sequence ID" value="MDN0023018.1"/>
    <property type="molecule type" value="Genomic_DNA"/>
</dbReference>
<dbReference type="InterPro" id="IPR001872">
    <property type="entry name" value="Peptidase_A8"/>
</dbReference>
<evidence type="ECO:0000256" key="10">
    <source>
        <dbReference type="RuleBase" id="RU004181"/>
    </source>
</evidence>
<reference evidence="12" key="1">
    <citation type="submission" date="2023-06" db="EMBL/GenBank/DDBJ databases">
        <authorList>
            <person name="Zeman M."/>
            <person name="Kubasova T."/>
            <person name="Jahodarova E."/>
            <person name="Nykrynova M."/>
            <person name="Rychlik I."/>
        </authorList>
    </citation>
    <scope>NUCLEOTIDE SEQUENCE</scope>
    <source>
        <strain evidence="12">ET15</strain>
        <strain evidence="11">ET37</strain>
    </source>
</reference>
<keyword evidence="3 9" id="KW-0645">Protease</keyword>
<keyword evidence="13" id="KW-1185">Reference proteome</keyword>
<feature type="transmembrane region" description="Helical" evidence="9">
    <location>
        <begin position="68"/>
        <end position="86"/>
    </location>
</feature>
<dbReference type="Proteomes" id="UP001168478">
    <property type="component" value="Unassembled WGS sequence"/>
</dbReference>
<comment type="caution">
    <text evidence="12">The sequence shown here is derived from an EMBL/GenBank/DDBJ whole genome shotgun (WGS) entry which is preliminary data.</text>
</comment>
<keyword evidence="8 9" id="KW-0472">Membrane</keyword>
<dbReference type="Pfam" id="PF01252">
    <property type="entry name" value="Peptidase_A8"/>
    <property type="match status" value="1"/>
</dbReference>
<dbReference type="Proteomes" id="UP001167831">
    <property type="component" value="Unassembled WGS sequence"/>
</dbReference>
<comment type="subcellular location">
    <subcellularLocation>
        <location evidence="9">Cell membrane</location>
        <topology evidence="9">Multi-pass membrane protein</topology>
    </subcellularLocation>
</comment>
<dbReference type="HAMAP" id="MF_00161">
    <property type="entry name" value="LspA"/>
    <property type="match status" value="1"/>
</dbReference>
<evidence type="ECO:0000256" key="3">
    <source>
        <dbReference type="ARBA" id="ARBA00022670"/>
    </source>
</evidence>
<sequence length="227" mass="25571">MKRKSVFLSDGRLSVLLIAVILIIDQIIKVTVKTNMCLGESIRVTDWFFIEFIENNGMAYGITFFNKLVLSLFRIALIGVIAYYICKLVRREHSTGYVVCLSVILAGAAGNIFDSMFYGLIFEASTPFDVAGLVPFGSGYASFLHGKVVDMFYFPLIVTTWPDWMPFWGGREFIFFSPVFNFADACISVGAVVLFIFYRKELESINEVLLHSRKADSGNPDRDVAEE</sequence>
<dbReference type="NCBIfam" id="NF011369">
    <property type="entry name" value="PRK14788.1"/>
    <property type="match status" value="1"/>
</dbReference>
<proteinExistence type="inferred from homology"/>
<evidence type="ECO:0000256" key="8">
    <source>
        <dbReference type="ARBA" id="ARBA00023136"/>
    </source>
</evidence>
<dbReference type="PRINTS" id="PR00781">
    <property type="entry name" value="LIPOSIGPTASE"/>
</dbReference>
<evidence type="ECO:0000256" key="4">
    <source>
        <dbReference type="ARBA" id="ARBA00022692"/>
    </source>
</evidence>
<comment type="pathway">
    <text evidence="9">Protein modification; lipoprotein biosynthesis (signal peptide cleavage).</text>
</comment>
<keyword evidence="7 9" id="KW-1133">Transmembrane helix</keyword>
<keyword evidence="5 9" id="KW-0064">Aspartyl protease</keyword>
<dbReference type="AlphaFoldDB" id="A0AAW7JHF7"/>
<evidence type="ECO:0000313" key="12">
    <source>
        <dbReference type="EMBL" id="MDN0025278.1"/>
    </source>
</evidence>
<reference evidence="12" key="2">
    <citation type="submission" date="2023-08" db="EMBL/GenBank/DDBJ databases">
        <title>Identification and characterization of horizontal gene transfer across gut microbiota members of farm animals based on homology search.</title>
        <authorList>
            <person name="Schwarzerova J."/>
            <person name="Nykrynova M."/>
            <person name="Jureckova K."/>
            <person name="Cejkova D."/>
            <person name="Rychlik I."/>
        </authorList>
    </citation>
    <scope>NUCLEOTIDE SEQUENCE</scope>
    <source>
        <strain evidence="12">ET15</strain>
        <strain evidence="11">ET37</strain>
    </source>
</reference>
<dbReference type="PANTHER" id="PTHR33695:SF1">
    <property type="entry name" value="LIPOPROTEIN SIGNAL PEPTIDASE"/>
    <property type="match status" value="1"/>
</dbReference>
<gene>
    <name evidence="9" type="primary">lspA</name>
    <name evidence="11" type="ORF">QVN81_08315</name>
    <name evidence="12" type="ORF">QVN84_07070</name>
</gene>
<organism evidence="12 14">
    <name type="scientific">Leyella lascolaii</name>
    <dbReference type="NCBI Taxonomy" id="1776379"/>
    <lineage>
        <taxon>Bacteria</taxon>
        <taxon>Pseudomonadati</taxon>
        <taxon>Bacteroidota</taxon>
        <taxon>Bacteroidia</taxon>
        <taxon>Bacteroidales</taxon>
        <taxon>Prevotellaceae</taxon>
        <taxon>Leyella</taxon>
    </lineage>
</organism>
<evidence type="ECO:0000256" key="7">
    <source>
        <dbReference type="ARBA" id="ARBA00022989"/>
    </source>
</evidence>
<keyword evidence="4 9" id="KW-0812">Transmembrane</keyword>
<protein>
    <recommendedName>
        <fullName evidence="9">Lipoprotein signal peptidase</fullName>
        <ecNumber evidence="9">3.4.23.36</ecNumber>
    </recommendedName>
    <alternativeName>
        <fullName evidence="9">Prolipoprotein signal peptidase</fullName>
    </alternativeName>
    <alternativeName>
        <fullName evidence="9">Signal peptidase II</fullName>
        <shortName evidence="9">SPase II</shortName>
    </alternativeName>
</protein>
<keyword evidence="12" id="KW-0449">Lipoprotein</keyword>
<dbReference type="PANTHER" id="PTHR33695">
    <property type="entry name" value="LIPOPROTEIN SIGNAL PEPTIDASE"/>
    <property type="match status" value="1"/>
</dbReference>
<dbReference type="EMBL" id="JAUEIF010000005">
    <property type="protein sequence ID" value="MDN0025278.1"/>
    <property type="molecule type" value="Genomic_DNA"/>
</dbReference>
<evidence type="ECO:0000313" key="11">
    <source>
        <dbReference type="EMBL" id="MDN0023018.1"/>
    </source>
</evidence>
<dbReference type="RefSeq" id="WP_288913983.1">
    <property type="nucleotide sequence ID" value="NZ_JAUEIE010000007.1"/>
</dbReference>
<evidence type="ECO:0000256" key="1">
    <source>
        <dbReference type="ARBA" id="ARBA00006139"/>
    </source>
</evidence>
<dbReference type="GO" id="GO:0005886">
    <property type="term" value="C:plasma membrane"/>
    <property type="evidence" value="ECO:0007669"/>
    <property type="project" value="UniProtKB-SubCell"/>
</dbReference>
<comment type="function">
    <text evidence="9">This protein specifically catalyzes the removal of signal peptides from prolipoproteins.</text>
</comment>